<dbReference type="Pfam" id="PF00646">
    <property type="entry name" value="F-box"/>
    <property type="match status" value="1"/>
</dbReference>
<proteinExistence type="predicted"/>
<reference evidence="2 3" key="1">
    <citation type="submission" date="2020-01" db="EMBL/GenBank/DDBJ databases">
        <authorList>
            <person name="Gupta K D."/>
        </authorList>
    </citation>
    <scope>NUCLEOTIDE SEQUENCE [LARGE SCALE GENOMIC DNA]</scope>
</reference>
<comment type="caution">
    <text evidence="2">The sequence shown here is derived from an EMBL/GenBank/DDBJ whole genome shotgun (WGS) entry which is preliminary data.</text>
</comment>
<gene>
    <name evidence="2" type="ORF">AAE3_LOCUS3551</name>
</gene>
<evidence type="ECO:0000259" key="1">
    <source>
        <dbReference type="SMART" id="SM00256"/>
    </source>
</evidence>
<keyword evidence="3" id="KW-1185">Reference proteome</keyword>
<name>A0A8S0XNJ4_CYCAE</name>
<dbReference type="InterPro" id="IPR001810">
    <property type="entry name" value="F-box_dom"/>
</dbReference>
<sequence>MAGPGGTGFNHLPVDTLINIMSFLPPSAIFALRKLCRICYKASLARSIWTSIVRNEMENHQIPTFTFPLSTMEGSALERLAMSPYLFDHFLDDQDVGPRNPHVIRILLNRLEKWKLKDLSIRSRSPGYTSVHLAPGGRFLVTSSPAVGNNAENKTLVQLWDIGVRGHGYNSKVLASLVLAATQVPAVIAPSLDGKGFCLICVEQGVALSAYAITDPGSSPAIKLLNSFQTHLNGDALESALFVVSGSRLGCLLDGAHLGVWDFVANTSIVWQTHIDALSDVAELPSCSLQLHGNCTLLAYNGKIFIWNILELETNFAGQAVSFHHPASVFSNLLIHSHFAEEIDDEDDSSLRMVPQSPWKPFPSQDNKEDCLALFCETRAAIHQVHKLDIFSHPSNRLPGVIPLQLNATNEFAFDYLEEVGVGPLLPWKHAMEHLIFAEFRTVGCRVHRLCEGGDKCDCGMVTKLCFSSDDNFYIVDYLDDI</sequence>
<accession>A0A8S0XNJ4</accession>
<dbReference type="AlphaFoldDB" id="A0A8S0XNJ4"/>
<evidence type="ECO:0000313" key="2">
    <source>
        <dbReference type="EMBL" id="CAA7261177.1"/>
    </source>
</evidence>
<dbReference type="SMART" id="SM00256">
    <property type="entry name" value="FBOX"/>
    <property type="match status" value="1"/>
</dbReference>
<feature type="domain" description="F-box" evidence="1">
    <location>
        <begin position="12"/>
        <end position="52"/>
    </location>
</feature>
<evidence type="ECO:0000313" key="3">
    <source>
        <dbReference type="Proteomes" id="UP000467700"/>
    </source>
</evidence>
<dbReference type="EMBL" id="CACVBS010000032">
    <property type="protein sequence ID" value="CAA7261177.1"/>
    <property type="molecule type" value="Genomic_DNA"/>
</dbReference>
<dbReference type="Proteomes" id="UP000467700">
    <property type="component" value="Unassembled WGS sequence"/>
</dbReference>
<dbReference type="SUPFAM" id="SSF81383">
    <property type="entry name" value="F-box domain"/>
    <property type="match status" value="1"/>
</dbReference>
<protein>
    <recommendedName>
        <fullName evidence="1">F-box domain-containing protein</fullName>
    </recommendedName>
</protein>
<organism evidence="2 3">
    <name type="scientific">Cyclocybe aegerita</name>
    <name type="common">Black poplar mushroom</name>
    <name type="synonym">Agrocybe aegerita</name>
    <dbReference type="NCBI Taxonomy" id="1973307"/>
    <lineage>
        <taxon>Eukaryota</taxon>
        <taxon>Fungi</taxon>
        <taxon>Dikarya</taxon>
        <taxon>Basidiomycota</taxon>
        <taxon>Agaricomycotina</taxon>
        <taxon>Agaricomycetes</taxon>
        <taxon>Agaricomycetidae</taxon>
        <taxon>Agaricales</taxon>
        <taxon>Agaricineae</taxon>
        <taxon>Bolbitiaceae</taxon>
        <taxon>Cyclocybe</taxon>
    </lineage>
</organism>
<dbReference type="OrthoDB" id="3145038at2759"/>
<dbReference type="InterPro" id="IPR036047">
    <property type="entry name" value="F-box-like_dom_sf"/>
</dbReference>